<proteinExistence type="predicted"/>
<evidence type="ECO:0000256" key="2">
    <source>
        <dbReference type="ARBA" id="ARBA00022695"/>
    </source>
</evidence>
<comment type="caution">
    <text evidence="4">The sequence shown here is derived from an EMBL/GenBank/DDBJ whole genome shotgun (WGS) entry which is preliminary data.</text>
</comment>
<dbReference type="Pfam" id="PF14791">
    <property type="entry name" value="DNA_pol_B_thumb"/>
    <property type="match status" value="1"/>
</dbReference>
<feature type="non-terminal residue" evidence="4">
    <location>
        <position position="47"/>
    </location>
</feature>
<dbReference type="GO" id="GO:0003887">
    <property type="term" value="F:DNA-directed DNA polymerase activity"/>
    <property type="evidence" value="ECO:0007669"/>
    <property type="project" value="InterPro"/>
</dbReference>
<evidence type="ECO:0000313" key="4">
    <source>
        <dbReference type="EMBL" id="PIW35349.1"/>
    </source>
</evidence>
<feature type="non-terminal residue" evidence="4">
    <location>
        <position position="1"/>
    </location>
</feature>
<dbReference type="SUPFAM" id="SSF81301">
    <property type="entry name" value="Nucleotidyltransferase"/>
    <property type="match status" value="1"/>
</dbReference>
<sequence>VFDVDLRVVPKKSYGSALQYFTGSKEHNILLRKIAISKGFKLNEYGL</sequence>
<dbReference type="InterPro" id="IPR022312">
    <property type="entry name" value="DNA_pol_X"/>
</dbReference>
<dbReference type="GO" id="GO:0003677">
    <property type="term" value="F:DNA binding"/>
    <property type="evidence" value="ECO:0007669"/>
    <property type="project" value="InterPro"/>
</dbReference>
<dbReference type="InterPro" id="IPR043519">
    <property type="entry name" value="NT_sf"/>
</dbReference>
<evidence type="ECO:0000256" key="1">
    <source>
        <dbReference type="ARBA" id="ARBA00022679"/>
    </source>
</evidence>
<keyword evidence="2" id="KW-0548">Nucleotidyltransferase</keyword>
<reference evidence="5" key="1">
    <citation type="submission" date="2017-09" db="EMBL/GenBank/DDBJ databases">
        <title>Depth-based differentiation of microbial function through sediment-hosted aquifers and enrichment of novel symbionts in the deep terrestrial subsurface.</title>
        <authorList>
            <person name="Probst A.J."/>
            <person name="Ladd B."/>
            <person name="Jarett J.K."/>
            <person name="Geller-Mcgrath D.E."/>
            <person name="Sieber C.M.K."/>
            <person name="Emerson J.B."/>
            <person name="Anantharaman K."/>
            <person name="Thomas B.C."/>
            <person name="Malmstrom R."/>
            <person name="Stieglmeier M."/>
            <person name="Klingl A."/>
            <person name="Woyke T."/>
            <person name="Ryan C.M."/>
            <person name="Banfield J.F."/>
        </authorList>
    </citation>
    <scope>NUCLEOTIDE SEQUENCE [LARGE SCALE GENOMIC DNA]</scope>
</reference>
<dbReference type="InterPro" id="IPR037160">
    <property type="entry name" value="DNA_Pol_thumb_sf"/>
</dbReference>
<organism evidence="4 5">
    <name type="scientific">Candidatus Nealsonbacteria bacterium CG15_BIG_FIL_POST_REV_8_21_14_020_37_12</name>
    <dbReference type="NCBI Taxonomy" id="1974716"/>
    <lineage>
        <taxon>Bacteria</taxon>
        <taxon>Candidatus Nealsoniibacteriota</taxon>
    </lineage>
</organism>
<dbReference type="PANTHER" id="PTHR11276">
    <property type="entry name" value="DNA POLYMERASE TYPE-X FAMILY MEMBER"/>
    <property type="match status" value="1"/>
</dbReference>
<dbReference type="GO" id="GO:0006281">
    <property type="term" value="P:DNA repair"/>
    <property type="evidence" value="ECO:0007669"/>
    <property type="project" value="InterPro"/>
</dbReference>
<dbReference type="PANTHER" id="PTHR11276:SF28">
    <property type="entry name" value="DNA POLYMERASE LAMBDA"/>
    <property type="match status" value="1"/>
</dbReference>
<keyword evidence="1" id="KW-0808">Transferase</keyword>
<dbReference type="InterPro" id="IPR029398">
    <property type="entry name" value="PolB_thumb"/>
</dbReference>
<dbReference type="EMBL" id="PFGB01000007">
    <property type="protein sequence ID" value="PIW35349.1"/>
    <property type="molecule type" value="Genomic_DNA"/>
</dbReference>
<dbReference type="AlphaFoldDB" id="A0A2M7H1X2"/>
<dbReference type="Gene3D" id="3.30.210.10">
    <property type="entry name" value="DNA polymerase, thumb domain"/>
    <property type="match status" value="1"/>
</dbReference>
<evidence type="ECO:0000313" key="5">
    <source>
        <dbReference type="Proteomes" id="UP000230215"/>
    </source>
</evidence>
<dbReference type="Proteomes" id="UP000230215">
    <property type="component" value="Unassembled WGS sequence"/>
</dbReference>
<accession>A0A2M7H1X2</accession>
<gene>
    <name evidence="4" type="ORF">COW25_00250</name>
</gene>
<evidence type="ECO:0000259" key="3">
    <source>
        <dbReference type="Pfam" id="PF14791"/>
    </source>
</evidence>
<dbReference type="Gene3D" id="3.30.460.10">
    <property type="entry name" value="Beta Polymerase, domain 2"/>
    <property type="match status" value="1"/>
</dbReference>
<name>A0A2M7H1X2_9BACT</name>
<feature type="domain" description="DNA polymerase beta thumb" evidence="3">
    <location>
        <begin position="17"/>
        <end position="47"/>
    </location>
</feature>
<protein>
    <recommendedName>
        <fullName evidence="3">DNA polymerase beta thumb domain-containing protein</fullName>
    </recommendedName>
</protein>